<evidence type="ECO:0000256" key="1">
    <source>
        <dbReference type="SAM" id="MobiDB-lite"/>
    </source>
</evidence>
<keyword evidence="4" id="KW-1185">Reference proteome</keyword>
<dbReference type="AlphaFoldDB" id="A0A1G7U9E0"/>
<feature type="domain" description="AsmA" evidence="2">
    <location>
        <begin position="757"/>
        <end position="872"/>
    </location>
</feature>
<dbReference type="PANTHER" id="PTHR30441">
    <property type="entry name" value="DUF748 DOMAIN-CONTAINING PROTEIN"/>
    <property type="match status" value="1"/>
</dbReference>
<evidence type="ECO:0000259" key="2">
    <source>
        <dbReference type="Pfam" id="PF05170"/>
    </source>
</evidence>
<dbReference type="EMBL" id="FNCE01000012">
    <property type="protein sequence ID" value="SDG43380.1"/>
    <property type="molecule type" value="Genomic_DNA"/>
</dbReference>
<protein>
    <submittedName>
        <fullName evidence="3">Uncharacterized protein involved in outer membrane biogenesis</fullName>
    </submittedName>
</protein>
<evidence type="ECO:0000313" key="4">
    <source>
        <dbReference type="Proteomes" id="UP000199415"/>
    </source>
</evidence>
<reference evidence="3 4" key="1">
    <citation type="submission" date="2016-10" db="EMBL/GenBank/DDBJ databases">
        <authorList>
            <person name="de Groot N.N."/>
        </authorList>
    </citation>
    <scope>NUCLEOTIDE SEQUENCE [LARGE SCALE GENOMIC DNA]</scope>
    <source>
        <strain evidence="3 4">DSM 25584</strain>
    </source>
</reference>
<organism evidence="3 4">
    <name type="scientific">Limimonas halophila</name>
    <dbReference type="NCBI Taxonomy" id="1082479"/>
    <lineage>
        <taxon>Bacteria</taxon>
        <taxon>Pseudomonadati</taxon>
        <taxon>Pseudomonadota</taxon>
        <taxon>Alphaproteobacteria</taxon>
        <taxon>Rhodospirillales</taxon>
        <taxon>Rhodovibrionaceae</taxon>
        <taxon>Limimonas</taxon>
    </lineage>
</organism>
<evidence type="ECO:0000313" key="3">
    <source>
        <dbReference type="EMBL" id="SDG43380.1"/>
    </source>
</evidence>
<dbReference type="STRING" id="1082479.SAMN05216241_11245"/>
<feature type="domain" description="AsmA" evidence="2">
    <location>
        <begin position="2"/>
        <end position="128"/>
    </location>
</feature>
<gene>
    <name evidence="3" type="ORF">SAMN05216241_11245</name>
</gene>
<dbReference type="InterPro" id="IPR052894">
    <property type="entry name" value="AsmA-related"/>
</dbReference>
<dbReference type="GO" id="GO:0090313">
    <property type="term" value="P:regulation of protein targeting to membrane"/>
    <property type="evidence" value="ECO:0007669"/>
    <property type="project" value="TreeGrafter"/>
</dbReference>
<name>A0A1G7U9E0_9PROT</name>
<dbReference type="OrthoDB" id="9816380at2"/>
<proteinExistence type="predicted"/>
<sequence length="1118" mass="114765">MKTLLYGLAGLAVLLVAAVLLGPRFIDWTAYKETVAARLADATGRDVAIAGRVDVNVLPSPTLTLNGLRIANAPGGRAEHILRAGALRLELAWAPLLQGSIRLNAVELVEPRVTLETGGPEGPNWRRLGRGDLPSDLSVAALDVVDGRVVHRDLASGDRRVLKNVNARFAARTLRGPFRGDGRFTARGAPVTLEGRLGRLAADGTVPYRLKLGLAEGDARATVTGGLRRGAGRVTSATVSVSARGATLAGMLDRFGLGADPALARDFVAEAELDVDGERVRADSLTLALGEAELSGDATLRFGDPFGLDASLSAQRLSLDRFRGNGDDTLPIPWTRGAWRWLAGLSAVEGRVTLDVAGLTYRGQLMRQTELDVALTGAGVRVAEASALLPGSGEASARGRVALNEGTPVFDGHAEVAASSLRRTLRWLDLEPEAVAADRLRRLDLAADIRAAPGRVTLTEMAGAIDTTELEGGIAIALRDRPGFGIGLRVPTLRLGGYLGPLTARPLDEVMAVFGRFDANLDLRADSLVYRGRKFGEVRLKGALNRGTLTIETGRIGRLAGGALNLDGTVDKLAGTQPEADLNLNLSIDDPARFAAFAGLDAVIPPGAGAMTLGGTITGPPRRLTVDLTLDALNGLASARGLLQPAATPPSFQGTLKLVHDDLTALARRMPGAPGLPPVLSRVDLSGEATATPGEVTLHKLAGTLGPMDVSGTLSADWQGQQPAFDADLRTPRLPLGKLVAGAWTAGGGELTTRWLTGYGADVDVTATSVPLGRGITVTDARLSGRVDDGRLALSRFAGGLAGGRLTLSGELRGGTTPSLTAQGHARDVRIGPVLSGLGAGKPVTGPVELRANLRTQGRAPDALVRGLTGRGSLTGQLTLAPGAAAAIRNRAGGPAALLDAFAGREAALSGTVELDGGVLATNDTTLSGPGARASLTGTADLPAWAADATVEVTHAGAGGEPVLTARLSGALDAPSVALEAAAPEPQEPAVTVPEPEADILPEAGAADPEPPATSAPEPVEPAIGEVAPQRPVPQEPAIGPVAPDRPTPDRPAIGAVPDADGATGEGQPAPNEPAPRPAPEKPALPDLKATPAPEQPATNDAGEADSIIEGVIEEYGE</sequence>
<dbReference type="Proteomes" id="UP000199415">
    <property type="component" value="Unassembled WGS sequence"/>
</dbReference>
<dbReference type="PANTHER" id="PTHR30441:SF4">
    <property type="entry name" value="PROTEIN ASMA"/>
    <property type="match status" value="1"/>
</dbReference>
<feature type="region of interest" description="Disordered" evidence="1">
    <location>
        <begin position="1001"/>
        <end position="1118"/>
    </location>
</feature>
<dbReference type="GO" id="GO:0005886">
    <property type="term" value="C:plasma membrane"/>
    <property type="evidence" value="ECO:0007669"/>
    <property type="project" value="TreeGrafter"/>
</dbReference>
<accession>A0A1G7U9E0</accession>
<dbReference type="InterPro" id="IPR007844">
    <property type="entry name" value="AsmA"/>
</dbReference>
<feature type="compositionally biased region" description="Pro residues" evidence="1">
    <location>
        <begin position="1071"/>
        <end position="1083"/>
    </location>
</feature>
<dbReference type="RefSeq" id="WP_090021555.1">
    <property type="nucleotide sequence ID" value="NZ_FNCE01000012.1"/>
</dbReference>
<dbReference type="Pfam" id="PF05170">
    <property type="entry name" value="AsmA"/>
    <property type="match status" value="2"/>
</dbReference>